<dbReference type="HOGENOM" id="CLU_3015582_0_0_1"/>
<dbReference type="GeneID" id="5490354"/>
<dbReference type="AlphaFoldDB" id="A7EJC0"/>
<keyword evidence="2" id="KW-1185">Reference proteome</keyword>
<reference evidence="2" key="1">
    <citation type="journal article" date="2011" name="PLoS Genet.">
        <title>Genomic analysis of the necrotrophic fungal pathogens Sclerotinia sclerotiorum and Botrytis cinerea.</title>
        <authorList>
            <person name="Amselem J."/>
            <person name="Cuomo C.A."/>
            <person name="van Kan J.A."/>
            <person name="Viaud M."/>
            <person name="Benito E.P."/>
            <person name="Couloux A."/>
            <person name="Coutinho P.M."/>
            <person name="de Vries R.P."/>
            <person name="Dyer P.S."/>
            <person name="Fillinger S."/>
            <person name="Fournier E."/>
            <person name="Gout L."/>
            <person name="Hahn M."/>
            <person name="Kohn L."/>
            <person name="Lapalu N."/>
            <person name="Plummer K.M."/>
            <person name="Pradier J.M."/>
            <person name="Quevillon E."/>
            <person name="Sharon A."/>
            <person name="Simon A."/>
            <person name="ten Have A."/>
            <person name="Tudzynski B."/>
            <person name="Tudzynski P."/>
            <person name="Wincker P."/>
            <person name="Andrew M."/>
            <person name="Anthouard V."/>
            <person name="Beever R.E."/>
            <person name="Beffa R."/>
            <person name="Benoit I."/>
            <person name="Bouzid O."/>
            <person name="Brault B."/>
            <person name="Chen Z."/>
            <person name="Choquer M."/>
            <person name="Collemare J."/>
            <person name="Cotton P."/>
            <person name="Danchin E.G."/>
            <person name="Da Silva C."/>
            <person name="Gautier A."/>
            <person name="Giraud C."/>
            <person name="Giraud T."/>
            <person name="Gonzalez C."/>
            <person name="Grossetete S."/>
            <person name="Guldener U."/>
            <person name="Henrissat B."/>
            <person name="Howlett B.J."/>
            <person name="Kodira C."/>
            <person name="Kretschmer M."/>
            <person name="Lappartient A."/>
            <person name="Leroch M."/>
            <person name="Levis C."/>
            <person name="Mauceli E."/>
            <person name="Neuveglise C."/>
            <person name="Oeser B."/>
            <person name="Pearson M."/>
            <person name="Poulain J."/>
            <person name="Poussereau N."/>
            <person name="Quesneville H."/>
            <person name="Rascle C."/>
            <person name="Schumacher J."/>
            <person name="Segurens B."/>
            <person name="Sexton A."/>
            <person name="Silva E."/>
            <person name="Sirven C."/>
            <person name="Soanes D.M."/>
            <person name="Talbot N.J."/>
            <person name="Templeton M."/>
            <person name="Yandava C."/>
            <person name="Yarden O."/>
            <person name="Zeng Q."/>
            <person name="Rollins J.A."/>
            <person name="Lebrun M.H."/>
            <person name="Dickman M."/>
        </authorList>
    </citation>
    <scope>NUCLEOTIDE SEQUENCE [LARGE SCALE GENOMIC DNA]</scope>
    <source>
        <strain evidence="2">ATCC 18683 / 1980 / Ss-1</strain>
    </source>
</reference>
<dbReference type="InParanoid" id="A7EJC0"/>
<dbReference type="KEGG" id="ssl:SS1G_05413"/>
<proteinExistence type="predicted"/>
<dbReference type="Proteomes" id="UP000001312">
    <property type="component" value="Unassembled WGS sequence"/>
</dbReference>
<protein>
    <submittedName>
        <fullName evidence="1">Uncharacterized protein</fullName>
    </submittedName>
</protein>
<sequence length="56" mass="6511">MDSEADQISKDIRCPRWKFYLTKIESEFDMCRLVLGEQSISKGCRIEFKVVKVPVG</sequence>
<dbReference type="RefSeq" id="XP_001593985.1">
    <property type="nucleotide sequence ID" value="XM_001593935.1"/>
</dbReference>
<accession>A7EJC0</accession>
<evidence type="ECO:0000313" key="1">
    <source>
        <dbReference type="EMBL" id="EDO02936.1"/>
    </source>
</evidence>
<name>A7EJC0_SCLS1</name>
<organism evidence="1 2">
    <name type="scientific">Sclerotinia sclerotiorum (strain ATCC 18683 / 1980 / Ss-1)</name>
    <name type="common">White mold</name>
    <name type="synonym">Whetzelinia sclerotiorum</name>
    <dbReference type="NCBI Taxonomy" id="665079"/>
    <lineage>
        <taxon>Eukaryota</taxon>
        <taxon>Fungi</taxon>
        <taxon>Dikarya</taxon>
        <taxon>Ascomycota</taxon>
        <taxon>Pezizomycotina</taxon>
        <taxon>Leotiomycetes</taxon>
        <taxon>Helotiales</taxon>
        <taxon>Sclerotiniaceae</taxon>
        <taxon>Sclerotinia</taxon>
    </lineage>
</organism>
<gene>
    <name evidence="1" type="ORF">SS1G_05413</name>
</gene>
<evidence type="ECO:0000313" key="2">
    <source>
        <dbReference type="Proteomes" id="UP000001312"/>
    </source>
</evidence>
<dbReference type="EMBL" id="CH476626">
    <property type="protein sequence ID" value="EDO02936.1"/>
    <property type="molecule type" value="Genomic_DNA"/>
</dbReference>